<dbReference type="InterPro" id="IPR037401">
    <property type="entry name" value="SnoaL-like"/>
</dbReference>
<proteinExistence type="predicted"/>
<dbReference type="Pfam" id="PF12680">
    <property type="entry name" value="SnoaL_2"/>
    <property type="match status" value="1"/>
</dbReference>
<dbReference type="EMBL" id="JBHTJP010000002">
    <property type="protein sequence ID" value="MFD0975336.1"/>
    <property type="molecule type" value="Genomic_DNA"/>
</dbReference>
<dbReference type="InterPro" id="IPR032710">
    <property type="entry name" value="NTF2-like_dom_sf"/>
</dbReference>
<keyword evidence="3" id="KW-1185">Reference proteome</keyword>
<organism evidence="2 3">
    <name type="scientific">Salinimicrobium gaetbulicola</name>
    <dbReference type="NCBI Taxonomy" id="999702"/>
    <lineage>
        <taxon>Bacteria</taxon>
        <taxon>Pseudomonadati</taxon>
        <taxon>Bacteroidota</taxon>
        <taxon>Flavobacteriia</taxon>
        <taxon>Flavobacteriales</taxon>
        <taxon>Flavobacteriaceae</taxon>
        <taxon>Salinimicrobium</taxon>
    </lineage>
</organism>
<evidence type="ECO:0000313" key="2">
    <source>
        <dbReference type="EMBL" id="MFD0975336.1"/>
    </source>
</evidence>
<dbReference type="RefSeq" id="WP_380736349.1">
    <property type="nucleotide sequence ID" value="NZ_JBHTJP010000002.1"/>
</dbReference>
<dbReference type="Proteomes" id="UP001597100">
    <property type="component" value="Unassembled WGS sequence"/>
</dbReference>
<evidence type="ECO:0000313" key="3">
    <source>
        <dbReference type="Proteomes" id="UP001597100"/>
    </source>
</evidence>
<gene>
    <name evidence="2" type="ORF">ACFQ1G_00895</name>
</gene>
<evidence type="ECO:0000259" key="1">
    <source>
        <dbReference type="Pfam" id="PF12680"/>
    </source>
</evidence>
<comment type="caution">
    <text evidence="2">The sequence shown here is derived from an EMBL/GenBank/DDBJ whole genome shotgun (WGS) entry which is preliminary data.</text>
</comment>
<dbReference type="Gene3D" id="3.10.450.50">
    <property type="match status" value="1"/>
</dbReference>
<sequence length="138" mass="15619">MKTFLISIFCFVQFGLLAQEKTTEEVYGHHVQAFLDQDVDEIMKDYSENSVLITPDGEIHKGLEEIRATFDYAFPAIFPPQTRLDVSKEVIEGEVVFVTYTATDEATGEMYMPFATDTFIIENGKIKFQTVAAVMSPE</sequence>
<dbReference type="SUPFAM" id="SSF54427">
    <property type="entry name" value="NTF2-like"/>
    <property type="match status" value="1"/>
</dbReference>
<protein>
    <submittedName>
        <fullName evidence="2">Nuclear transport factor 2 family protein</fullName>
    </submittedName>
</protein>
<name>A0ABW3IBH9_9FLAO</name>
<feature type="domain" description="SnoaL-like" evidence="1">
    <location>
        <begin position="30"/>
        <end position="127"/>
    </location>
</feature>
<accession>A0ABW3IBH9</accession>
<reference evidence="3" key="1">
    <citation type="journal article" date="2019" name="Int. J. Syst. Evol. Microbiol.">
        <title>The Global Catalogue of Microorganisms (GCM) 10K type strain sequencing project: providing services to taxonomists for standard genome sequencing and annotation.</title>
        <authorList>
            <consortium name="The Broad Institute Genomics Platform"/>
            <consortium name="The Broad Institute Genome Sequencing Center for Infectious Disease"/>
            <person name="Wu L."/>
            <person name="Ma J."/>
        </authorList>
    </citation>
    <scope>NUCLEOTIDE SEQUENCE [LARGE SCALE GENOMIC DNA]</scope>
    <source>
        <strain evidence="3">CCUG 60898</strain>
    </source>
</reference>